<dbReference type="RefSeq" id="WP_207646728.1">
    <property type="nucleotide sequence ID" value="NZ_FOWF01000001.1"/>
</dbReference>
<sequence length="101" mass="10944">MKKAAFIFLCPGSDPDKDRKVVKTEYMELSAIPVENYEAAARVAGELADQGIGCIELCGGFGIKGMYLVKEAVGDRAQIGAVRFDAHPGLNFESGDKRFDQ</sequence>
<dbReference type="InterPro" id="IPR045441">
    <property type="entry name" value="DUF6506"/>
</dbReference>
<dbReference type="Pfam" id="PF20116">
    <property type="entry name" value="DUF6506"/>
    <property type="match status" value="1"/>
</dbReference>
<evidence type="ECO:0000313" key="1">
    <source>
        <dbReference type="EMBL" id="SFU33474.1"/>
    </source>
</evidence>
<keyword evidence="2" id="KW-1185">Reference proteome</keyword>
<dbReference type="STRING" id="155865.SAMN05216515_101140"/>
<gene>
    <name evidence="1" type="ORF">SAMN05216508_10227</name>
</gene>
<reference evidence="1 2" key="1">
    <citation type="submission" date="2016-10" db="EMBL/GenBank/DDBJ databases">
        <authorList>
            <person name="de Groot N.N."/>
        </authorList>
    </citation>
    <scope>NUCLEOTIDE SEQUENCE [LARGE SCALE GENOMIC DNA]</scope>
    <source>
        <strain evidence="1 2">KHGC13</strain>
    </source>
</reference>
<proteinExistence type="predicted"/>
<name>A0A1I7FBC0_9FIRM</name>
<dbReference type="AlphaFoldDB" id="A0A1I7FBC0"/>
<evidence type="ECO:0000313" key="2">
    <source>
        <dbReference type="Proteomes" id="UP000198817"/>
    </source>
</evidence>
<accession>A0A1I7FBC0</accession>
<dbReference type="Proteomes" id="UP000198817">
    <property type="component" value="Unassembled WGS sequence"/>
</dbReference>
<organism evidence="1 2">
    <name type="scientific">Eubacterium pyruvativorans</name>
    <dbReference type="NCBI Taxonomy" id="155865"/>
    <lineage>
        <taxon>Bacteria</taxon>
        <taxon>Bacillati</taxon>
        <taxon>Bacillota</taxon>
        <taxon>Clostridia</taxon>
        <taxon>Eubacteriales</taxon>
        <taxon>Eubacteriaceae</taxon>
        <taxon>Eubacterium</taxon>
    </lineage>
</organism>
<dbReference type="EMBL" id="FPBT01000002">
    <property type="protein sequence ID" value="SFU33474.1"/>
    <property type="molecule type" value="Genomic_DNA"/>
</dbReference>
<protein>
    <submittedName>
        <fullName evidence="1">Uncharacterized protein</fullName>
    </submittedName>
</protein>